<accession>A0A0A9CX81</accession>
<reference evidence="1" key="2">
    <citation type="journal article" date="2015" name="Data Brief">
        <title>Shoot transcriptome of the giant reed, Arundo donax.</title>
        <authorList>
            <person name="Barrero R.A."/>
            <person name="Guerrero F.D."/>
            <person name="Moolhuijzen P."/>
            <person name="Goolsby J.A."/>
            <person name="Tidwell J."/>
            <person name="Bellgard S.E."/>
            <person name="Bellgard M.I."/>
        </authorList>
    </citation>
    <scope>NUCLEOTIDE SEQUENCE</scope>
    <source>
        <tissue evidence="1">Shoot tissue taken approximately 20 cm above the soil surface</tissue>
    </source>
</reference>
<protein>
    <submittedName>
        <fullName evidence="1">Uncharacterized protein</fullName>
    </submittedName>
</protein>
<sequence>MSHKFIQLGPLVSNVLVAYIKTFVSRGGIMQCFDTNICYISTADTLRDSVPLVKDQCTLTTRFFL</sequence>
<organism evidence="1">
    <name type="scientific">Arundo donax</name>
    <name type="common">Giant reed</name>
    <name type="synonym">Donax arundinaceus</name>
    <dbReference type="NCBI Taxonomy" id="35708"/>
    <lineage>
        <taxon>Eukaryota</taxon>
        <taxon>Viridiplantae</taxon>
        <taxon>Streptophyta</taxon>
        <taxon>Embryophyta</taxon>
        <taxon>Tracheophyta</taxon>
        <taxon>Spermatophyta</taxon>
        <taxon>Magnoliopsida</taxon>
        <taxon>Liliopsida</taxon>
        <taxon>Poales</taxon>
        <taxon>Poaceae</taxon>
        <taxon>PACMAD clade</taxon>
        <taxon>Arundinoideae</taxon>
        <taxon>Arundineae</taxon>
        <taxon>Arundo</taxon>
    </lineage>
</organism>
<proteinExistence type="predicted"/>
<name>A0A0A9CX81_ARUDO</name>
<evidence type="ECO:0000313" key="1">
    <source>
        <dbReference type="EMBL" id="JAD80954.1"/>
    </source>
</evidence>
<dbReference type="AlphaFoldDB" id="A0A0A9CX81"/>
<dbReference type="EMBL" id="GBRH01216941">
    <property type="protein sequence ID" value="JAD80954.1"/>
    <property type="molecule type" value="Transcribed_RNA"/>
</dbReference>
<reference evidence="1" key="1">
    <citation type="submission" date="2014-09" db="EMBL/GenBank/DDBJ databases">
        <authorList>
            <person name="Magalhaes I.L.F."/>
            <person name="Oliveira U."/>
            <person name="Santos F.R."/>
            <person name="Vidigal T.H.D.A."/>
            <person name="Brescovit A.D."/>
            <person name="Santos A.J."/>
        </authorList>
    </citation>
    <scope>NUCLEOTIDE SEQUENCE</scope>
    <source>
        <tissue evidence="1">Shoot tissue taken approximately 20 cm above the soil surface</tissue>
    </source>
</reference>